<dbReference type="EMBL" id="MSCN01000001">
    <property type="protein sequence ID" value="PQJ78834.1"/>
    <property type="molecule type" value="Genomic_DNA"/>
</dbReference>
<keyword evidence="2" id="KW-0479">Metal-binding</keyword>
<dbReference type="GO" id="GO:0046872">
    <property type="term" value="F:metal ion binding"/>
    <property type="evidence" value="ECO:0007669"/>
    <property type="project" value="UniProtKB-KW"/>
</dbReference>
<dbReference type="RefSeq" id="WP_105015430.1">
    <property type="nucleotide sequence ID" value="NZ_MSCN01000001.1"/>
</dbReference>
<dbReference type="AlphaFoldDB" id="A0A2S7WMJ0"/>
<accession>A0A2S7WMJ0</accession>
<evidence type="ECO:0000313" key="7">
    <source>
        <dbReference type="EMBL" id="PQJ78834.1"/>
    </source>
</evidence>
<sequence>MKRYFFITLLFTLILQSCSSSTENIEDDVDDTPDTPVTITKPNILLVIADDVSKDAIPNYTEGSIKANMPNLQGLMSSGITFDNAWAYSVCSPTRASIITGKYGINNGVIEVNDEISSSETILQKYISDNTNNAYATAIFGKWHISNDTNDAENMGVNHFAGISKGGVQDYYSWPLIENGISTTNTTYMTTKLTDLAIDWKNAQTKPWFLWMGYTAPHTPFHLAPTDLHSQGNLPTDDASIDANPLPYYLSALEALDSEMGRLINSMSDEEKANTVIIFIGDNGTPNQVAQSPYSRRTVKGTLYQGGINVPMAVSGVGVNRMGVRESTLINSTDLYTTIANIAGVSSASIHNSQSFYDLLTDENATKRDYVYSEKEDAYTIRNATYKYIRFDDGTEELYNLSSDAYENSNLIGTTLSSDASAAKTALITEANRIRS</sequence>
<name>A0A2S7WMJ0_9FLAO</name>
<dbReference type="InterPro" id="IPR050738">
    <property type="entry name" value="Sulfatase"/>
</dbReference>
<proteinExistence type="inferred from homology"/>
<keyword evidence="8" id="KW-1185">Reference proteome</keyword>
<evidence type="ECO:0000256" key="4">
    <source>
        <dbReference type="ARBA" id="ARBA00022837"/>
    </source>
</evidence>
<dbReference type="PANTHER" id="PTHR42693">
    <property type="entry name" value="ARYLSULFATASE FAMILY MEMBER"/>
    <property type="match status" value="1"/>
</dbReference>
<organism evidence="7 8">
    <name type="scientific">Polaribacter porphyrae</name>
    <dbReference type="NCBI Taxonomy" id="1137780"/>
    <lineage>
        <taxon>Bacteria</taxon>
        <taxon>Pseudomonadati</taxon>
        <taxon>Bacteroidota</taxon>
        <taxon>Flavobacteriia</taxon>
        <taxon>Flavobacteriales</taxon>
        <taxon>Flavobacteriaceae</taxon>
    </lineage>
</organism>
<evidence type="ECO:0000313" key="8">
    <source>
        <dbReference type="Proteomes" id="UP000238882"/>
    </source>
</evidence>
<dbReference type="OrthoDB" id="975025at2"/>
<evidence type="ECO:0000259" key="6">
    <source>
        <dbReference type="Pfam" id="PF00884"/>
    </source>
</evidence>
<dbReference type="Gene3D" id="3.40.720.10">
    <property type="entry name" value="Alkaline Phosphatase, subunit A"/>
    <property type="match status" value="1"/>
</dbReference>
<dbReference type="InterPro" id="IPR024607">
    <property type="entry name" value="Sulfatase_CS"/>
</dbReference>
<dbReference type="PROSITE" id="PS00523">
    <property type="entry name" value="SULFATASE_1"/>
    <property type="match status" value="1"/>
</dbReference>
<evidence type="ECO:0000256" key="3">
    <source>
        <dbReference type="ARBA" id="ARBA00022801"/>
    </source>
</evidence>
<comment type="caution">
    <text evidence="7">The sequence shown here is derived from an EMBL/GenBank/DDBJ whole genome shotgun (WGS) entry which is preliminary data.</text>
</comment>
<dbReference type="PANTHER" id="PTHR42693:SF53">
    <property type="entry name" value="ENDO-4-O-SULFATASE"/>
    <property type="match status" value="1"/>
</dbReference>
<keyword evidence="4" id="KW-0106">Calcium</keyword>
<feature type="chain" id="PRO_5015597280" evidence="5">
    <location>
        <begin position="23"/>
        <end position="436"/>
    </location>
</feature>
<feature type="signal peptide" evidence="5">
    <location>
        <begin position="1"/>
        <end position="22"/>
    </location>
</feature>
<dbReference type="InterPro" id="IPR000917">
    <property type="entry name" value="Sulfatase_N"/>
</dbReference>
<dbReference type="PROSITE" id="PS51257">
    <property type="entry name" value="PROKAR_LIPOPROTEIN"/>
    <property type="match status" value="1"/>
</dbReference>
<reference evidence="7 8" key="1">
    <citation type="submission" date="2016-12" db="EMBL/GenBank/DDBJ databases">
        <title>Trade-off between light-utilization and light-protection in marine flavobacteria.</title>
        <authorList>
            <person name="Kumagai Y."/>
            <person name="Yoshizawa S."/>
            <person name="Kogure K."/>
            <person name="Iwasaki W."/>
        </authorList>
    </citation>
    <scope>NUCLEOTIDE SEQUENCE [LARGE SCALE GENOMIC DNA]</scope>
    <source>
        <strain evidence="7 8">NBRC 108759</strain>
    </source>
</reference>
<dbReference type="InterPro" id="IPR017850">
    <property type="entry name" value="Alkaline_phosphatase_core_sf"/>
</dbReference>
<feature type="domain" description="Sulfatase N-terminal" evidence="6">
    <location>
        <begin position="42"/>
        <end position="345"/>
    </location>
</feature>
<evidence type="ECO:0000256" key="2">
    <source>
        <dbReference type="ARBA" id="ARBA00022723"/>
    </source>
</evidence>
<evidence type="ECO:0000256" key="5">
    <source>
        <dbReference type="SAM" id="SignalP"/>
    </source>
</evidence>
<dbReference type="Pfam" id="PF00884">
    <property type="entry name" value="Sulfatase"/>
    <property type="match status" value="1"/>
</dbReference>
<dbReference type="SUPFAM" id="SSF53649">
    <property type="entry name" value="Alkaline phosphatase-like"/>
    <property type="match status" value="1"/>
</dbReference>
<dbReference type="GO" id="GO:0004065">
    <property type="term" value="F:arylsulfatase activity"/>
    <property type="evidence" value="ECO:0007669"/>
    <property type="project" value="TreeGrafter"/>
</dbReference>
<gene>
    <name evidence="7" type="ORF">BTO18_06390</name>
</gene>
<keyword evidence="3" id="KW-0378">Hydrolase</keyword>
<protein>
    <submittedName>
        <fullName evidence="7">Sulfatase</fullName>
    </submittedName>
</protein>
<dbReference type="Proteomes" id="UP000238882">
    <property type="component" value="Unassembled WGS sequence"/>
</dbReference>
<evidence type="ECO:0000256" key="1">
    <source>
        <dbReference type="ARBA" id="ARBA00008779"/>
    </source>
</evidence>
<keyword evidence="5" id="KW-0732">Signal</keyword>
<comment type="similarity">
    <text evidence="1">Belongs to the sulfatase family.</text>
</comment>